<organism evidence="2 3">
    <name type="scientific">Actomonas aquatica</name>
    <dbReference type="NCBI Taxonomy" id="2866162"/>
    <lineage>
        <taxon>Bacteria</taxon>
        <taxon>Pseudomonadati</taxon>
        <taxon>Verrucomicrobiota</taxon>
        <taxon>Opitutia</taxon>
        <taxon>Opitutales</taxon>
        <taxon>Opitutaceae</taxon>
        <taxon>Actomonas</taxon>
    </lineage>
</organism>
<dbReference type="CDD" id="cd00761">
    <property type="entry name" value="Glyco_tranf_GTA_type"/>
    <property type="match status" value="1"/>
</dbReference>
<keyword evidence="2" id="KW-0328">Glycosyltransferase</keyword>
<dbReference type="Proteomes" id="UP000738431">
    <property type="component" value="Chromosome"/>
</dbReference>
<dbReference type="PANTHER" id="PTHR43685:SF2">
    <property type="entry name" value="GLYCOSYLTRANSFERASE 2-LIKE DOMAIN-CONTAINING PROTEIN"/>
    <property type="match status" value="1"/>
</dbReference>
<dbReference type="Pfam" id="PF00535">
    <property type="entry name" value="Glycos_transf_2"/>
    <property type="match status" value="1"/>
</dbReference>
<gene>
    <name evidence="2" type="ORF">K1X11_003545</name>
</gene>
<dbReference type="InterPro" id="IPR029044">
    <property type="entry name" value="Nucleotide-diphossugar_trans"/>
</dbReference>
<dbReference type="EC" id="2.4.-.-" evidence="2"/>
<proteinExistence type="predicted"/>
<accession>A0ABZ1CAX4</accession>
<name>A0ABZ1CAX4_9BACT</name>
<evidence type="ECO:0000313" key="2">
    <source>
        <dbReference type="EMBL" id="WRQ88462.1"/>
    </source>
</evidence>
<protein>
    <submittedName>
        <fullName evidence="2">Glycosyltransferase family A protein</fullName>
        <ecNumber evidence="2">2.4.-.-</ecNumber>
    </submittedName>
</protein>
<dbReference type="Gene3D" id="3.90.550.10">
    <property type="entry name" value="Spore Coat Polysaccharide Biosynthesis Protein SpsA, Chain A"/>
    <property type="match status" value="1"/>
</dbReference>
<sequence length="322" mass="35936">MHSLVSICIPCHNAGPYIGEALDSVLAQTWPNLEIIVVNDGSTDESAAVLDRYTERGIIVITEVLGSATRARNRAAAAATGDFIKFFDADDLMSPDMIASQVKRLGASTDKMASAQWGRFQGYRPETLKLNPESVWRDMAGTDWLVEAWHHGEPMMQPGIFLLPRALWESVGPWNEELTLIDDFEFFARVLANAEQVLFCPEATLLYRSGIHGSLSGRRSRTAVESAFNALQQGTHSLLARRDDAASRRSAANILQGFIYTYYPEHPDLCREMERQIEKLGGSDLPPSGPPRFKKLAKLTGWRIARRIQRLTDQWRHPAAVA</sequence>
<evidence type="ECO:0000259" key="1">
    <source>
        <dbReference type="Pfam" id="PF00535"/>
    </source>
</evidence>
<dbReference type="EMBL" id="CP139781">
    <property type="protein sequence ID" value="WRQ88462.1"/>
    <property type="molecule type" value="Genomic_DNA"/>
</dbReference>
<feature type="domain" description="Glycosyltransferase 2-like" evidence="1">
    <location>
        <begin position="6"/>
        <end position="126"/>
    </location>
</feature>
<dbReference type="InterPro" id="IPR050834">
    <property type="entry name" value="Glycosyltransf_2"/>
</dbReference>
<reference evidence="2 3" key="2">
    <citation type="submission" date="2023-12" db="EMBL/GenBank/DDBJ databases">
        <title>Description of an unclassified Opitutus bacterium of Verrucomicrobiota.</title>
        <authorList>
            <person name="Zhang D.-F."/>
        </authorList>
    </citation>
    <scope>NUCLEOTIDE SEQUENCE [LARGE SCALE GENOMIC DNA]</scope>
    <source>
        <strain evidence="2 3">WL0086</strain>
    </source>
</reference>
<reference evidence="2 3" key="1">
    <citation type="submission" date="2021-08" db="EMBL/GenBank/DDBJ databases">
        <authorList>
            <person name="Zhang D."/>
            <person name="Zhang A."/>
            <person name="Wang L."/>
        </authorList>
    </citation>
    <scope>NUCLEOTIDE SEQUENCE [LARGE SCALE GENOMIC DNA]</scope>
    <source>
        <strain evidence="2 3">WL0086</strain>
    </source>
</reference>
<dbReference type="InterPro" id="IPR001173">
    <property type="entry name" value="Glyco_trans_2-like"/>
</dbReference>
<keyword evidence="2" id="KW-0808">Transferase</keyword>
<evidence type="ECO:0000313" key="3">
    <source>
        <dbReference type="Proteomes" id="UP000738431"/>
    </source>
</evidence>
<dbReference type="SUPFAM" id="SSF53448">
    <property type="entry name" value="Nucleotide-diphospho-sugar transferases"/>
    <property type="match status" value="1"/>
</dbReference>
<dbReference type="GO" id="GO:0016757">
    <property type="term" value="F:glycosyltransferase activity"/>
    <property type="evidence" value="ECO:0007669"/>
    <property type="project" value="UniProtKB-KW"/>
</dbReference>
<dbReference type="RefSeq" id="WP_221033267.1">
    <property type="nucleotide sequence ID" value="NZ_CP139781.1"/>
</dbReference>
<keyword evidence="3" id="KW-1185">Reference proteome</keyword>
<dbReference type="PANTHER" id="PTHR43685">
    <property type="entry name" value="GLYCOSYLTRANSFERASE"/>
    <property type="match status" value="1"/>
</dbReference>